<name>A0A9X2IZI6_9NOCA</name>
<proteinExistence type="predicted"/>
<accession>A0A9X2IZI6</accession>
<dbReference type="Proteomes" id="UP001139157">
    <property type="component" value="Unassembled WGS sequence"/>
</dbReference>
<organism evidence="1 2">
    <name type="scientific">Nocardia pulmonis</name>
    <dbReference type="NCBI Taxonomy" id="2951408"/>
    <lineage>
        <taxon>Bacteria</taxon>
        <taxon>Bacillati</taxon>
        <taxon>Actinomycetota</taxon>
        <taxon>Actinomycetes</taxon>
        <taxon>Mycobacteriales</taxon>
        <taxon>Nocardiaceae</taxon>
        <taxon>Nocardia</taxon>
    </lineage>
</organism>
<sequence length="126" mass="13473">MKQPTTPSTAPVALAVMNTALVPNQEAGERESEICSAAARYGFAEAPEVVRFEHGADTLPPALGEVLRRIVEVQATAVFMPSADHVGGIAGVLRIMNAVMGTRPPRVLMRGVFFTDDAADQDGRRR</sequence>
<evidence type="ECO:0000313" key="2">
    <source>
        <dbReference type="Proteomes" id="UP001139157"/>
    </source>
</evidence>
<dbReference type="AlphaFoldDB" id="A0A9X2IZI6"/>
<gene>
    <name evidence="1" type="ORF">NDR86_15885</name>
</gene>
<comment type="caution">
    <text evidence="1">The sequence shown here is derived from an EMBL/GenBank/DDBJ whole genome shotgun (WGS) entry which is preliminary data.</text>
</comment>
<dbReference type="RefSeq" id="WP_251912870.1">
    <property type="nucleotide sequence ID" value="NZ_JAMRXG010000006.1"/>
</dbReference>
<reference evidence="1" key="1">
    <citation type="submission" date="2022-06" db="EMBL/GenBank/DDBJ databases">
        <title>Novel species in genus nocardia.</title>
        <authorList>
            <person name="Li F."/>
        </authorList>
    </citation>
    <scope>NUCLEOTIDE SEQUENCE</scope>
    <source>
        <strain evidence="1">CDC141</strain>
    </source>
</reference>
<dbReference type="EMBL" id="JAMRXG010000006">
    <property type="protein sequence ID" value="MCM6774956.1"/>
    <property type="molecule type" value="Genomic_DNA"/>
</dbReference>
<evidence type="ECO:0000313" key="1">
    <source>
        <dbReference type="EMBL" id="MCM6774956.1"/>
    </source>
</evidence>
<protein>
    <submittedName>
        <fullName evidence="1">Uncharacterized protein</fullName>
    </submittedName>
</protein>
<keyword evidence="2" id="KW-1185">Reference proteome</keyword>